<feature type="region of interest" description="Disordered" evidence="1">
    <location>
        <begin position="236"/>
        <end position="273"/>
    </location>
</feature>
<organism evidence="2 3">
    <name type="scientific">Daedalea quercina L-15889</name>
    <dbReference type="NCBI Taxonomy" id="1314783"/>
    <lineage>
        <taxon>Eukaryota</taxon>
        <taxon>Fungi</taxon>
        <taxon>Dikarya</taxon>
        <taxon>Basidiomycota</taxon>
        <taxon>Agaricomycotina</taxon>
        <taxon>Agaricomycetes</taxon>
        <taxon>Polyporales</taxon>
        <taxon>Fomitopsis</taxon>
    </lineage>
</organism>
<dbReference type="OrthoDB" id="2796880at2759"/>
<name>A0A165NYE9_9APHY</name>
<feature type="compositionally biased region" description="Low complexity" evidence="1">
    <location>
        <begin position="49"/>
        <end position="68"/>
    </location>
</feature>
<dbReference type="Proteomes" id="UP000076727">
    <property type="component" value="Unassembled WGS sequence"/>
</dbReference>
<evidence type="ECO:0000256" key="1">
    <source>
        <dbReference type="SAM" id="MobiDB-lite"/>
    </source>
</evidence>
<protein>
    <submittedName>
        <fullName evidence="2">Uncharacterized protein</fullName>
    </submittedName>
</protein>
<dbReference type="AlphaFoldDB" id="A0A165NYE9"/>
<gene>
    <name evidence="2" type="ORF">DAEQUDRAFT_728967</name>
</gene>
<proteinExistence type="predicted"/>
<feature type="compositionally biased region" description="Acidic residues" evidence="1">
    <location>
        <begin position="263"/>
        <end position="273"/>
    </location>
</feature>
<accession>A0A165NYE9</accession>
<keyword evidence="3" id="KW-1185">Reference proteome</keyword>
<evidence type="ECO:0000313" key="2">
    <source>
        <dbReference type="EMBL" id="KZT67530.1"/>
    </source>
</evidence>
<dbReference type="EMBL" id="KV429075">
    <property type="protein sequence ID" value="KZT67530.1"/>
    <property type="molecule type" value="Genomic_DNA"/>
</dbReference>
<sequence>MSETPALPIKPYVWRHKDEADIIQQYLAEVQKDRERGSASDDEAELSDTETVSSSDSVSSHSTDDSWTPSRFLKGEDALLTRAEKEQCKEWDGFCNVLSGSYLEFFTSFEDYAPYNPNKPVEVLDQEDLRETLRAWDDVALGRAPFDSRRKLVQWHESLMRALNEVDNAYTEMFGGESTAVQRRAPAVDLDNDWNIDQIVDELRMRSTIEVEHAPIENLRRGLLYLARALHLKETRMERRGGSPPTFERPPDTDSEPEHSDDTSEEDSEYVFV</sequence>
<feature type="compositionally biased region" description="Basic and acidic residues" evidence="1">
    <location>
        <begin position="249"/>
        <end position="262"/>
    </location>
</feature>
<feature type="region of interest" description="Disordered" evidence="1">
    <location>
        <begin position="32"/>
        <end position="69"/>
    </location>
</feature>
<reference evidence="2 3" key="1">
    <citation type="journal article" date="2016" name="Mol. Biol. Evol.">
        <title>Comparative Genomics of Early-Diverging Mushroom-Forming Fungi Provides Insights into the Origins of Lignocellulose Decay Capabilities.</title>
        <authorList>
            <person name="Nagy L.G."/>
            <person name="Riley R."/>
            <person name="Tritt A."/>
            <person name="Adam C."/>
            <person name="Daum C."/>
            <person name="Floudas D."/>
            <person name="Sun H."/>
            <person name="Yadav J.S."/>
            <person name="Pangilinan J."/>
            <person name="Larsson K.H."/>
            <person name="Matsuura K."/>
            <person name="Barry K."/>
            <person name="Labutti K."/>
            <person name="Kuo R."/>
            <person name="Ohm R.A."/>
            <person name="Bhattacharya S.S."/>
            <person name="Shirouzu T."/>
            <person name="Yoshinaga Y."/>
            <person name="Martin F.M."/>
            <person name="Grigoriev I.V."/>
            <person name="Hibbett D.S."/>
        </authorList>
    </citation>
    <scope>NUCLEOTIDE SEQUENCE [LARGE SCALE GENOMIC DNA]</scope>
    <source>
        <strain evidence="2 3">L-15889</strain>
    </source>
</reference>
<evidence type="ECO:0000313" key="3">
    <source>
        <dbReference type="Proteomes" id="UP000076727"/>
    </source>
</evidence>